<feature type="domain" description="PLAT" evidence="16">
    <location>
        <begin position="52"/>
        <end position="197"/>
    </location>
</feature>
<evidence type="ECO:0000259" key="16">
    <source>
        <dbReference type="PROSITE" id="PS50095"/>
    </source>
</evidence>
<dbReference type="FunFam" id="4.10.372.10:FF:000001">
    <property type="entry name" value="Lipoxygenase"/>
    <property type="match status" value="1"/>
</dbReference>
<feature type="domain" description="Lipoxygenase" evidence="17">
    <location>
        <begin position="200"/>
        <end position="896"/>
    </location>
</feature>
<dbReference type="InterPro" id="IPR000907">
    <property type="entry name" value="LipOase"/>
</dbReference>
<evidence type="ECO:0000256" key="8">
    <source>
        <dbReference type="ARBA" id="ARBA00023002"/>
    </source>
</evidence>
<dbReference type="InterPro" id="IPR020833">
    <property type="entry name" value="LipOase_Fe_BS"/>
</dbReference>
<evidence type="ECO:0000256" key="14">
    <source>
        <dbReference type="RuleBase" id="RU003975"/>
    </source>
</evidence>
<dbReference type="EMBL" id="CM007900">
    <property type="protein sequence ID" value="OTG08165.1"/>
    <property type="molecule type" value="Genomic_DNA"/>
</dbReference>
<dbReference type="InterPro" id="IPR020834">
    <property type="entry name" value="LipOase_CS"/>
</dbReference>
<keyword evidence="6" id="KW-0276">Fatty acid metabolism</keyword>
<dbReference type="FunFam" id="1.20.245.10:FF:000002">
    <property type="entry name" value="Lipoxygenase"/>
    <property type="match status" value="1"/>
</dbReference>
<dbReference type="Gene3D" id="2.60.60.20">
    <property type="entry name" value="PLAT/LH2 domain"/>
    <property type="match status" value="1"/>
</dbReference>
<dbReference type="InterPro" id="IPR036392">
    <property type="entry name" value="PLAT/LH2_dom_sf"/>
</dbReference>
<evidence type="ECO:0000256" key="9">
    <source>
        <dbReference type="ARBA" id="ARBA00023004"/>
    </source>
</evidence>
<evidence type="ECO:0000313" key="19">
    <source>
        <dbReference type="EMBL" id="OTG08165.1"/>
    </source>
</evidence>
<dbReference type="InterPro" id="IPR001024">
    <property type="entry name" value="PLAT/LH2_dom"/>
</dbReference>
<dbReference type="InterPro" id="IPR036226">
    <property type="entry name" value="LipOase_C_sf"/>
</dbReference>
<organism evidence="19 20">
    <name type="scientific">Helianthus annuus</name>
    <name type="common">Common sunflower</name>
    <dbReference type="NCBI Taxonomy" id="4232"/>
    <lineage>
        <taxon>Eukaryota</taxon>
        <taxon>Viridiplantae</taxon>
        <taxon>Streptophyta</taxon>
        <taxon>Embryophyta</taxon>
        <taxon>Tracheophyta</taxon>
        <taxon>Spermatophyta</taxon>
        <taxon>Magnoliopsida</taxon>
        <taxon>eudicotyledons</taxon>
        <taxon>Gunneridae</taxon>
        <taxon>Pentapetalae</taxon>
        <taxon>asterids</taxon>
        <taxon>campanulids</taxon>
        <taxon>Asterales</taxon>
        <taxon>Asteraceae</taxon>
        <taxon>Asteroideae</taxon>
        <taxon>Heliantheae alliance</taxon>
        <taxon>Heliantheae</taxon>
        <taxon>Helianthus</taxon>
    </lineage>
</organism>
<keyword evidence="9 13" id="KW-0408">Iron</keyword>
<dbReference type="OrthoDB" id="407298at2759"/>
<dbReference type="SUPFAM" id="SSF49723">
    <property type="entry name" value="Lipase/lipooxygenase domain (PLAT/LH2 domain)"/>
    <property type="match status" value="1"/>
</dbReference>
<protein>
    <recommendedName>
        <fullName evidence="14">Lipoxygenase</fullName>
        <ecNumber evidence="14">1.13.11.-</ecNumber>
    </recommendedName>
</protein>
<dbReference type="Gene3D" id="4.10.375.10">
    <property type="entry name" value="Lipoxygenase-1, Domain 2"/>
    <property type="match status" value="1"/>
</dbReference>
<keyword evidence="20" id="KW-1185">Reference proteome</keyword>
<dbReference type="SUPFAM" id="SSF48484">
    <property type="entry name" value="Lipoxigenase"/>
    <property type="match status" value="1"/>
</dbReference>
<feature type="region of interest" description="Disordered" evidence="15">
    <location>
        <begin position="1"/>
        <end position="22"/>
    </location>
</feature>
<keyword evidence="4 13" id="KW-0479">Metal-binding</keyword>
<keyword evidence="7 13" id="KW-0223">Dioxygenase</keyword>
<dbReference type="Pfam" id="PF00305">
    <property type="entry name" value="Lipoxygenase"/>
    <property type="match status" value="1"/>
</dbReference>
<evidence type="ECO:0000256" key="4">
    <source>
        <dbReference type="ARBA" id="ARBA00022723"/>
    </source>
</evidence>
<gene>
    <name evidence="19" type="ORF">HannXRQ_Chr11g0338631</name>
    <name evidence="18" type="ORF">HanXRQr2_Chr11g0490771</name>
</gene>
<dbReference type="OMA" id="GQRENPH"/>
<name>A0A251TAL4_HELAN</name>
<dbReference type="PROSITE" id="PS51393">
    <property type="entry name" value="LIPOXYGENASE_3"/>
    <property type="match status" value="1"/>
</dbReference>
<dbReference type="InterPro" id="IPR042057">
    <property type="entry name" value="Lipoxy_PLAT/LH2"/>
</dbReference>
<dbReference type="FunFam" id="3.10.450.60:FF:000002">
    <property type="entry name" value="Lipoxygenase"/>
    <property type="match status" value="1"/>
</dbReference>
<dbReference type="PRINTS" id="PR00468">
    <property type="entry name" value="PLTLPOXGNASE"/>
</dbReference>
<comment type="similarity">
    <text evidence="2 13">Belongs to the lipoxygenase family.</text>
</comment>
<evidence type="ECO:0000256" key="3">
    <source>
        <dbReference type="ARBA" id="ARBA00022516"/>
    </source>
</evidence>
<evidence type="ECO:0000256" key="12">
    <source>
        <dbReference type="PROSITE-ProRule" id="PRU00152"/>
    </source>
</evidence>
<dbReference type="InterPro" id="IPR001246">
    <property type="entry name" value="LipOase_plant"/>
</dbReference>
<dbReference type="AlphaFoldDB" id="A0A251TAL4"/>
<dbReference type="Gene3D" id="3.10.450.60">
    <property type="match status" value="1"/>
</dbReference>
<dbReference type="PROSITE" id="PS00081">
    <property type="entry name" value="LIPOXYGENASE_2"/>
    <property type="match status" value="1"/>
</dbReference>
<dbReference type="Gramene" id="mRNA:HanXRQr2_Chr11g0490771">
    <property type="protein sequence ID" value="mRNA:HanXRQr2_Chr11g0490771"/>
    <property type="gene ID" value="HanXRQr2_Chr11g0490771"/>
</dbReference>
<dbReference type="EC" id="1.13.11.-" evidence="14"/>
<reference evidence="19" key="2">
    <citation type="submission" date="2017-02" db="EMBL/GenBank/DDBJ databases">
        <title>Sunflower complete genome.</title>
        <authorList>
            <person name="Langlade N."/>
            <person name="Munos S."/>
        </authorList>
    </citation>
    <scope>NUCLEOTIDE SEQUENCE [LARGE SCALE GENOMIC DNA]</scope>
    <source>
        <tissue evidence="19">Leaves</tissue>
    </source>
</reference>
<feature type="compositionally biased region" description="Polar residues" evidence="15">
    <location>
        <begin position="273"/>
        <end position="283"/>
    </location>
</feature>
<keyword evidence="5 14" id="KW-0925">Oxylipin biosynthesis</keyword>
<dbReference type="PROSITE" id="PS00711">
    <property type="entry name" value="LIPOXYGENASE_1"/>
    <property type="match status" value="1"/>
</dbReference>
<feature type="region of interest" description="Disordered" evidence="15">
    <location>
        <begin position="251"/>
        <end position="283"/>
    </location>
</feature>
<evidence type="ECO:0000313" key="20">
    <source>
        <dbReference type="Proteomes" id="UP000215914"/>
    </source>
</evidence>
<comment type="caution">
    <text evidence="12">Lacks conserved residue(s) required for the propagation of feature annotation.</text>
</comment>
<keyword evidence="10" id="KW-0443">Lipid metabolism</keyword>
<dbReference type="PROSITE" id="PS50095">
    <property type="entry name" value="PLAT"/>
    <property type="match status" value="1"/>
</dbReference>
<dbReference type="FunCoup" id="A0A251TAL4">
    <property type="interactions" value="186"/>
</dbReference>
<dbReference type="InParanoid" id="A0A251TAL4"/>
<proteinExistence type="inferred from homology"/>
<keyword evidence="11 14" id="KW-0275">Fatty acid biosynthesis</keyword>
<dbReference type="EMBL" id="MNCJ02000326">
    <property type="protein sequence ID" value="KAF5782037.1"/>
    <property type="molecule type" value="Genomic_DNA"/>
</dbReference>
<dbReference type="Proteomes" id="UP000215914">
    <property type="component" value="Chromosome 11"/>
</dbReference>
<dbReference type="GO" id="GO:0034440">
    <property type="term" value="P:lipid oxidation"/>
    <property type="evidence" value="ECO:0000318"/>
    <property type="project" value="GO_Central"/>
</dbReference>
<dbReference type="GO" id="GO:0031408">
    <property type="term" value="P:oxylipin biosynthetic process"/>
    <property type="evidence" value="ECO:0007669"/>
    <property type="project" value="UniProtKB-UniRule"/>
</dbReference>
<dbReference type="GO" id="GO:0046872">
    <property type="term" value="F:metal ion binding"/>
    <property type="evidence" value="ECO:0007669"/>
    <property type="project" value="UniProtKB-UniRule"/>
</dbReference>
<dbReference type="CDD" id="cd01751">
    <property type="entry name" value="PLAT_LH2"/>
    <property type="match status" value="1"/>
</dbReference>
<comment type="function">
    <text evidence="14">Plant lipoxygenase may be involved in a number of diverse aspects of plant physiology including growth and development, pest resistance, and senescence or responses to wounding.</text>
</comment>
<comment type="pathway">
    <text evidence="14">Lipid metabolism; oxylipin biosynthesis.</text>
</comment>
<evidence type="ECO:0000256" key="5">
    <source>
        <dbReference type="ARBA" id="ARBA00022767"/>
    </source>
</evidence>
<dbReference type="InterPro" id="IPR013819">
    <property type="entry name" value="LipOase_C"/>
</dbReference>
<dbReference type="Pfam" id="PF01477">
    <property type="entry name" value="PLAT"/>
    <property type="match status" value="1"/>
</dbReference>
<dbReference type="FunFam" id="4.10.375.10:FF:000001">
    <property type="entry name" value="Lipoxygenase"/>
    <property type="match status" value="1"/>
</dbReference>
<dbReference type="Gene3D" id="4.10.372.10">
    <property type="entry name" value="Lipoxygenase-1, Domain 3"/>
    <property type="match status" value="1"/>
</dbReference>
<evidence type="ECO:0000256" key="1">
    <source>
        <dbReference type="ARBA" id="ARBA00001962"/>
    </source>
</evidence>
<keyword evidence="3 14" id="KW-0444">Lipid biosynthesis</keyword>
<evidence type="ECO:0000256" key="15">
    <source>
        <dbReference type="SAM" id="MobiDB-lite"/>
    </source>
</evidence>
<feature type="compositionally biased region" description="Basic and acidic residues" evidence="15">
    <location>
        <begin position="1"/>
        <end position="20"/>
    </location>
</feature>
<reference evidence="18 20" key="1">
    <citation type="journal article" date="2017" name="Nature">
        <title>The sunflower genome provides insights into oil metabolism, flowering and Asterid evolution.</title>
        <authorList>
            <person name="Badouin H."/>
            <person name="Gouzy J."/>
            <person name="Grassa C.J."/>
            <person name="Murat F."/>
            <person name="Staton S.E."/>
            <person name="Cottret L."/>
            <person name="Lelandais-Briere C."/>
            <person name="Owens G.L."/>
            <person name="Carrere S."/>
            <person name="Mayjonade B."/>
            <person name="Legrand L."/>
            <person name="Gill N."/>
            <person name="Kane N.C."/>
            <person name="Bowers J.E."/>
            <person name="Hubner S."/>
            <person name="Bellec A."/>
            <person name="Berard A."/>
            <person name="Berges H."/>
            <person name="Blanchet N."/>
            <person name="Boniface M.C."/>
            <person name="Brunel D."/>
            <person name="Catrice O."/>
            <person name="Chaidir N."/>
            <person name="Claudel C."/>
            <person name="Donnadieu C."/>
            <person name="Faraut T."/>
            <person name="Fievet G."/>
            <person name="Helmstetter N."/>
            <person name="King M."/>
            <person name="Knapp S.J."/>
            <person name="Lai Z."/>
            <person name="Le Paslier M.C."/>
            <person name="Lippi Y."/>
            <person name="Lorenzon L."/>
            <person name="Mandel J.R."/>
            <person name="Marage G."/>
            <person name="Marchand G."/>
            <person name="Marquand E."/>
            <person name="Bret-Mestries E."/>
            <person name="Morien E."/>
            <person name="Nambeesan S."/>
            <person name="Nguyen T."/>
            <person name="Pegot-Espagnet P."/>
            <person name="Pouilly N."/>
            <person name="Raftis F."/>
            <person name="Sallet E."/>
            <person name="Schiex T."/>
            <person name="Thomas J."/>
            <person name="Vandecasteele C."/>
            <person name="Vares D."/>
            <person name="Vear F."/>
            <person name="Vautrin S."/>
            <person name="Crespi M."/>
            <person name="Mangin B."/>
            <person name="Burke J.M."/>
            <person name="Salse J."/>
            <person name="Munos S."/>
            <person name="Vincourt P."/>
            <person name="Rieseberg L.H."/>
            <person name="Langlade N.B."/>
        </authorList>
    </citation>
    <scope>NUCLEOTIDE SEQUENCE [LARGE SCALE GENOMIC DNA]</scope>
    <source>
        <strain evidence="20">cv. SF193</strain>
        <tissue evidence="18">Leaves</tissue>
    </source>
</reference>
<evidence type="ECO:0000256" key="13">
    <source>
        <dbReference type="RuleBase" id="RU003974"/>
    </source>
</evidence>
<keyword evidence="8 13" id="KW-0560">Oxidoreductase</keyword>
<evidence type="ECO:0000256" key="10">
    <source>
        <dbReference type="ARBA" id="ARBA00023098"/>
    </source>
</evidence>
<accession>A0A251TAL4</accession>
<dbReference type="Gene3D" id="1.20.245.10">
    <property type="entry name" value="Lipoxygenase-1, Domain 5"/>
    <property type="match status" value="1"/>
</dbReference>
<evidence type="ECO:0000259" key="17">
    <source>
        <dbReference type="PROSITE" id="PS51393"/>
    </source>
</evidence>
<dbReference type="SMART" id="SM00308">
    <property type="entry name" value="LH2"/>
    <property type="match status" value="1"/>
</dbReference>
<evidence type="ECO:0000313" key="18">
    <source>
        <dbReference type="EMBL" id="KAF5782037.1"/>
    </source>
</evidence>
<evidence type="ECO:0000256" key="2">
    <source>
        <dbReference type="ARBA" id="ARBA00009419"/>
    </source>
</evidence>
<dbReference type="PRINTS" id="PR00087">
    <property type="entry name" value="LIPOXYGENASE"/>
</dbReference>
<dbReference type="STRING" id="4232.A0A251TAL4"/>
<dbReference type="GO" id="GO:0006633">
    <property type="term" value="P:fatty acid biosynthetic process"/>
    <property type="evidence" value="ECO:0007669"/>
    <property type="project" value="UniProtKB-KW"/>
</dbReference>
<comment type="cofactor">
    <cofactor evidence="1 13">
        <name>Fe cation</name>
        <dbReference type="ChEBI" id="CHEBI:24875"/>
    </cofactor>
</comment>
<reference evidence="18" key="3">
    <citation type="submission" date="2020-06" db="EMBL/GenBank/DDBJ databases">
        <title>Helianthus annuus Genome sequencing and assembly Release 2.</title>
        <authorList>
            <person name="Gouzy J."/>
            <person name="Langlade N."/>
            <person name="Munos S."/>
        </authorList>
    </citation>
    <scope>NUCLEOTIDE SEQUENCE</scope>
    <source>
        <tissue evidence="18">Leaves</tissue>
    </source>
</reference>
<evidence type="ECO:0000256" key="7">
    <source>
        <dbReference type="ARBA" id="ARBA00022964"/>
    </source>
</evidence>
<dbReference type="InterPro" id="IPR027433">
    <property type="entry name" value="Lipoxygenase_dom_3"/>
</dbReference>
<dbReference type="PANTHER" id="PTHR11771">
    <property type="entry name" value="LIPOXYGENASE"/>
    <property type="match status" value="1"/>
</dbReference>
<sequence length="896" mass="101832">MLSFKSKEEEAKKTSDKDSENNTQTCRCMDNLFQKVANFVLGENYGRKKTTVKGKVVLMKKNVLDFNDLGASVLDRAHELIGQHISIRFISATHADSTSTEKKFRGKLGKPAILEDWISTITPLTVGESTYEVTFDWDVEIGLPGAFLIQNLHHSEFYLMTLTLENVPGHGHGQVHFVCNSWVYPSKYYTNDRIFFANKAYLPSETPALLRPYREEEMVILRGDGTGMLEKWDRVYDYALYNDLGDPDDEEKVRPVIGGSSEYPYPRRGRTSRPPTESDPNTETRLSLVESMKIYVPRDERFGHLKKSDFLAYGVESILKFLLPEVEAIADDTLNEFDSFEDVMKLYNGGIKLPQGPLLDGLLENISLQMFKEIIRSDGEGLAKYSIPQVIEADLSAWSTDEEFAREMLAGVNPVSIQLLKVFPPISKLDANVYGNQNSSIGAPHIEEHLDGLEVDEALKANRLFILDHHDTLMPYVKRINATSNKIYATRTLLFLQKDGTLKPVAIELSLPHEDEKLGAISKVCTPAKDGVEATIWQLAKTYVAVNDSGVHQLISHWLNTHAVIEPFVIATNRHLSVMHPINKLLHPHFRDTMNINASARNVLINSKGILERTFFTGKYSIEISSKIYKNWVFPNQALPVELVLRGMAVEDSNAPHGLRLTIEDYPYAVDGLEIWSAIKTWVQDYCTFYYKNDDMVQSDTELQSWWKELREEGHGDLKHEPWWPKMSSVKDVIDNCTIIIWISSALHAAVNFGQYPYAGYPPNRPTLSRRLLPEPNTPEYGELKEDPKKVLLKTISPQVQSLLSITLIEILSRHTSDEIYLGQRECPQWTMDPEPLKAFEKFGNKLREIEEKIVKMNQDERLKNRYGPVKVPYTLLYPSSQEGLTGRGIPNSVSI</sequence>
<evidence type="ECO:0000256" key="6">
    <source>
        <dbReference type="ARBA" id="ARBA00022832"/>
    </source>
</evidence>
<evidence type="ECO:0000256" key="11">
    <source>
        <dbReference type="ARBA" id="ARBA00023160"/>
    </source>
</evidence>
<dbReference type="GO" id="GO:0016702">
    <property type="term" value="F:oxidoreductase activity, acting on single donors with incorporation of molecular oxygen, incorporation of two atoms of oxygen"/>
    <property type="evidence" value="ECO:0000318"/>
    <property type="project" value="GO_Central"/>
</dbReference>
<dbReference type="UniPathway" id="UPA00382"/>